<dbReference type="AlphaFoldDB" id="A0A940DPW0"/>
<comment type="function">
    <text evidence="5">Converts the free carboxyl group of a malonyl-thioester to its methyl ester by transfer of a methyl group from S-adenosyl-L-methionine (SAM). It allows to synthesize pimeloyl-ACP via the fatty acid synthetic pathway.</text>
</comment>
<evidence type="ECO:0000313" key="6">
    <source>
        <dbReference type="EMBL" id="MBO8482655.1"/>
    </source>
</evidence>
<comment type="caution">
    <text evidence="6">The sequence shown here is derived from an EMBL/GenBank/DDBJ whole genome shotgun (WGS) entry which is preliminary data.</text>
</comment>
<comment type="pathway">
    <text evidence="5">Cofactor biosynthesis; biotin biosynthesis.</text>
</comment>
<organism evidence="6 7">
    <name type="scientific">Candidatus Cryptobacteroides avicola</name>
    <dbReference type="NCBI Taxonomy" id="2840757"/>
    <lineage>
        <taxon>Bacteria</taxon>
        <taxon>Pseudomonadati</taxon>
        <taxon>Bacteroidota</taxon>
        <taxon>Bacteroidia</taxon>
        <taxon>Bacteroidales</taxon>
        <taxon>Candidatus Cryptobacteroides</taxon>
    </lineage>
</organism>
<dbReference type="HAMAP" id="MF_00835">
    <property type="entry name" value="BioC"/>
    <property type="match status" value="1"/>
</dbReference>
<sequence length="292" mass="32374">MMKVDKDLISKRFSKAVGTYDGAAAVQDAIAEWMVSLLQYHDGRRGTAADGRNAVGKVLEIGCGTGLFTRKFLKVYSPERMWLNDICQDYEESLSDILCKGKGDTVCPESVPGTGMDMGGGFVFLPGDAESMDLPQGLDMAVSCSAFQWFHDMPAFLRKASDALNEGGILAFSTFGPDNLREISALEGVSLHYLSLAGIKSMIPEGMEILCAEECRQVRYFSSAMSVLRHLKDTGVAGIRREFWTRSRLEGFDRRYRERFSSVGGLPLTYHPMWLVCRSCHFDRPEGVEKSA</sequence>
<dbReference type="GO" id="GO:0009102">
    <property type="term" value="P:biotin biosynthetic process"/>
    <property type="evidence" value="ECO:0007669"/>
    <property type="project" value="UniProtKB-UniRule"/>
</dbReference>
<reference evidence="6" key="1">
    <citation type="submission" date="2020-10" db="EMBL/GenBank/DDBJ databases">
        <authorList>
            <person name="Gilroy R."/>
        </authorList>
    </citation>
    <scope>NUCLEOTIDE SEQUENCE</scope>
    <source>
        <strain evidence="6">G3-8215</strain>
    </source>
</reference>
<evidence type="ECO:0000256" key="1">
    <source>
        <dbReference type="ARBA" id="ARBA00022603"/>
    </source>
</evidence>
<keyword evidence="4 5" id="KW-0093">Biotin biosynthesis</keyword>
<dbReference type="EC" id="2.1.1.197" evidence="5"/>
<dbReference type="GO" id="GO:0010340">
    <property type="term" value="F:carboxyl-O-methyltransferase activity"/>
    <property type="evidence" value="ECO:0007669"/>
    <property type="project" value="UniProtKB-UniRule"/>
</dbReference>
<dbReference type="Gene3D" id="3.40.50.150">
    <property type="entry name" value="Vaccinia Virus protein VP39"/>
    <property type="match status" value="1"/>
</dbReference>
<evidence type="ECO:0000256" key="2">
    <source>
        <dbReference type="ARBA" id="ARBA00022679"/>
    </source>
</evidence>
<dbReference type="SUPFAM" id="SSF53335">
    <property type="entry name" value="S-adenosyl-L-methionine-dependent methyltransferases"/>
    <property type="match status" value="1"/>
</dbReference>
<proteinExistence type="inferred from homology"/>
<comment type="similarity">
    <text evidence="5">Belongs to the methyltransferase superfamily.</text>
</comment>
<dbReference type="InterPro" id="IPR050602">
    <property type="entry name" value="Malonyl-ACP_OMT"/>
</dbReference>
<evidence type="ECO:0000256" key="5">
    <source>
        <dbReference type="HAMAP-Rule" id="MF_00835"/>
    </source>
</evidence>
<protein>
    <recommendedName>
        <fullName evidence="5">Malonyl-[acyl-carrier protein] O-methyltransferase</fullName>
        <shortName evidence="5">Malonyl-ACP O-methyltransferase</shortName>
        <ecNumber evidence="5">2.1.1.197</ecNumber>
    </recommendedName>
    <alternativeName>
        <fullName evidence="5">Biotin synthesis protein BioC</fullName>
    </alternativeName>
</protein>
<accession>A0A940DPW0</accession>
<name>A0A940DPW0_9BACT</name>
<gene>
    <name evidence="5 6" type="primary">bioC</name>
    <name evidence="6" type="ORF">IAB75_00825</name>
</gene>
<evidence type="ECO:0000313" key="7">
    <source>
        <dbReference type="Proteomes" id="UP000725002"/>
    </source>
</evidence>
<dbReference type="Pfam" id="PF13489">
    <property type="entry name" value="Methyltransf_23"/>
    <property type="match status" value="1"/>
</dbReference>
<keyword evidence="1 5" id="KW-0489">Methyltransferase</keyword>
<keyword evidence="2 5" id="KW-0808">Transferase</keyword>
<evidence type="ECO:0000256" key="4">
    <source>
        <dbReference type="ARBA" id="ARBA00022756"/>
    </source>
</evidence>
<dbReference type="PANTHER" id="PTHR13090">
    <property type="entry name" value="ARGININE-HYDROXYLASE NDUFAF5, MITOCHONDRIAL"/>
    <property type="match status" value="1"/>
</dbReference>
<dbReference type="CDD" id="cd02440">
    <property type="entry name" value="AdoMet_MTases"/>
    <property type="match status" value="1"/>
</dbReference>
<evidence type="ECO:0000256" key="3">
    <source>
        <dbReference type="ARBA" id="ARBA00022691"/>
    </source>
</evidence>
<dbReference type="InterPro" id="IPR011814">
    <property type="entry name" value="BioC"/>
</dbReference>
<dbReference type="InterPro" id="IPR029063">
    <property type="entry name" value="SAM-dependent_MTases_sf"/>
</dbReference>
<dbReference type="EMBL" id="JADILV010000006">
    <property type="protein sequence ID" value="MBO8482655.1"/>
    <property type="molecule type" value="Genomic_DNA"/>
</dbReference>
<keyword evidence="3 5" id="KW-0949">S-adenosyl-L-methionine</keyword>
<dbReference type="GO" id="GO:0102130">
    <property type="term" value="F:malonyl-CoA methyltransferase activity"/>
    <property type="evidence" value="ECO:0007669"/>
    <property type="project" value="UniProtKB-EC"/>
</dbReference>
<dbReference type="PANTHER" id="PTHR13090:SF1">
    <property type="entry name" value="ARGININE-HYDROXYLASE NDUFAF5, MITOCHONDRIAL"/>
    <property type="match status" value="1"/>
</dbReference>
<reference evidence="6" key="2">
    <citation type="journal article" date="2021" name="PeerJ">
        <title>Extensive microbial diversity within the chicken gut microbiome revealed by metagenomics and culture.</title>
        <authorList>
            <person name="Gilroy R."/>
            <person name="Ravi A."/>
            <person name="Getino M."/>
            <person name="Pursley I."/>
            <person name="Horton D.L."/>
            <person name="Alikhan N.F."/>
            <person name="Baker D."/>
            <person name="Gharbi K."/>
            <person name="Hall N."/>
            <person name="Watson M."/>
            <person name="Adriaenssens E.M."/>
            <person name="Foster-Nyarko E."/>
            <person name="Jarju S."/>
            <person name="Secka A."/>
            <person name="Antonio M."/>
            <person name="Oren A."/>
            <person name="Chaudhuri R.R."/>
            <person name="La Ragione R."/>
            <person name="Hildebrand F."/>
            <person name="Pallen M.J."/>
        </authorList>
    </citation>
    <scope>NUCLEOTIDE SEQUENCE</scope>
    <source>
        <strain evidence="6">G3-8215</strain>
    </source>
</reference>
<dbReference type="NCBIfam" id="TIGR02072">
    <property type="entry name" value="BioC"/>
    <property type="match status" value="1"/>
</dbReference>
<dbReference type="GO" id="GO:0032259">
    <property type="term" value="P:methylation"/>
    <property type="evidence" value="ECO:0007669"/>
    <property type="project" value="UniProtKB-KW"/>
</dbReference>
<dbReference type="Proteomes" id="UP000725002">
    <property type="component" value="Unassembled WGS sequence"/>
</dbReference>
<comment type="catalytic activity">
    <reaction evidence="5">
        <text>malonyl-[ACP] + S-adenosyl-L-methionine = malonyl-[ACP] methyl ester + S-adenosyl-L-homocysteine</text>
        <dbReference type="Rhea" id="RHEA:17105"/>
        <dbReference type="Rhea" id="RHEA-COMP:9623"/>
        <dbReference type="Rhea" id="RHEA-COMP:9954"/>
        <dbReference type="ChEBI" id="CHEBI:57856"/>
        <dbReference type="ChEBI" id="CHEBI:59789"/>
        <dbReference type="ChEBI" id="CHEBI:78449"/>
        <dbReference type="ChEBI" id="CHEBI:78845"/>
        <dbReference type="EC" id="2.1.1.197"/>
    </reaction>
</comment>